<evidence type="ECO:0008006" key="4">
    <source>
        <dbReference type="Google" id="ProtNLM"/>
    </source>
</evidence>
<reference evidence="3" key="1">
    <citation type="submission" date="2020-05" db="EMBL/GenBank/DDBJ databases">
        <authorList>
            <person name="Chiriac C."/>
            <person name="Salcher M."/>
            <person name="Ghai R."/>
            <person name="Kavagutti S V."/>
        </authorList>
    </citation>
    <scope>NUCLEOTIDE SEQUENCE</scope>
</reference>
<evidence type="ECO:0000313" key="2">
    <source>
        <dbReference type="EMBL" id="CAB4130497.1"/>
    </source>
</evidence>
<dbReference type="EMBL" id="LR798296">
    <property type="protein sequence ID" value="CAB5222073.1"/>
    <property type="molecule type" value="Genomic_DNA"/>
</dbReference>
<accession>A0A6J7X469</accession>
<evidence type="ECO:0000313" key="3">
    <source>
        <dbReference type="EMBL" id="CAB5222073.1"/>
    </source>
</evidence>
<protein>
    <recommendedName>
        <fullName evidence="4">Terminase small subunit</fullName>
    </recommendedName>
</protein>
<proteinExistence type="predicted"/>
<sequence>MALTDNEKTKDRKPKIRSVDAGTNRSWSDKQKIEAVQSYLLLGNLALTSRILKIPEITLRVWKTTEWWKNVVDDMRQQESMEMSGRLRKIVDASLVAVEDRLLNGDLMYDNKTGQMVRKPVNMRDAHKVAVDLMDKKKLLDKEALEGPQEQQDDDRLLKLAEKFASLVQAKTEKPVEIIDVEDVQIKEQDNALHDQWEEGLQEGEREVQLETRDSPREVGTDSATSSS</sequence>
<dbReference type="EMBL" id="LR796239">
    <property type="protein sequence ID" value="CAB4130497.1"/>
    <property type="molecule type" value="Genomic_DNA"/>
</dbReference>
<feature type="region of interest" description="Disordered" evidence="1">
    <location>
        <begin position="1"/>
        <end position="23"/>
    </location>
</feature>
<feature type="region of interest" description="Disordered" evidence="1">
    <location>
        <begin position="190"/>
        <end position="228"/>
    </location>
</feature>
<name>A0A6J7X469_9CAUD</name>
<organism evidence="3">
    <name type="scientific">uncultured Caudovirales phage</name>
    <dbReference type="NCBI Taxonomy" id="2100421"/>
    <lineage>
        <taxon>Viruses</taxon>
        <taxon>Duplodnaviria</taxon>
        <taxon>Heunggongvirae</taxon>
        <taxon>Uroviricota</taxon>
        <taxon>Caudoviricetes</taxon>
        <taxon>Peduoviridae</taxon>
        <taxon>Maltschvirus</taxon>
        <taxon>Maltschvirus maltsch</taxon>
    </lineage>
</organism>
<feature type="compositionally biased region" description="Basic and acidic residues" evidence="1">
    <location>
        <begin position="190"/>
        <end position="220"/>
    </location>
</feature>
<gene>
    <name evidence="2" type="ORF">UFOVP128_2</name>
    <name evidence="3" type="ORF">UFOVP243_42</name>
</gene>
<feature type="compositionally biased region" description="Basic and acidic residues" evidence="1">
    <location>
        <begin position="1"/>
        <end position="10"/>
    </location>
</feature>
<evidence type="ECO:0000256" key="1">
    <source>
        <dbReference type="SAM" id="MobiDB-lite"/>
    </source>
</evidence>